<reference evidence="1 2" key="1">
    <citation type="submission" date="2019-08" db="EMBL/GenBank/DDBJ databases">
        <title>In-depth cultivation of the pig gut microbiome towards novel bacterial diversity and tailored functional studies.</title>
        <authorList>
            <person name="Wylensek D."/>
            <person name="Hitch T.C.A."/>
            <person name="Clavel T."/>
        </authorList>
    </citation>
    <scope>NUCLEOTIDE SEQUENCE [LARGE SCALE GENOMIC DNA]</scope>
    <source>
        <strain evidence="1 2">WCA-383-APC-5B</strain>
    </source>
</reference>
<dbReference type="RefSeq" id="WP_154531913.1">
    <property type="nucleotide sequence ID" value="NZ_VULX01000020.1"/>
</dbReference>
<organism evidence="1 2">
    <name type="scientific">Inconstantimicrobium porci</name>
    <dbReference type="NCBI Taxonomy" id="2652291"/>
    <lineage>
        <taxon>Bacteria</taxon>
        <taxon>Bacillati</taxon>
        <taxon>Bacillota</taxon>
        <taxon>Clostridia</taxon>
        <taxon>Eubacteriales</taxon>
        <taxon>Clostridiaceae</taxon>
        <taxon>Inconstantimicrobium</taxon>
    </lineage>
</organism>
<keyword evidence="1" id="KW-0378">Hydrolase</keyword>
<keyword evidence="1" id="KW-0255">Endonuclease</keyword>
<accession>A0A7X2N0K1</accession>
<dbReference type="Pfam" id="PF12639">
    <property type="entry name" value="Colicin-DNase"/>
    <property type="match status" value="1"/>
</dbReference>
<dbReference type="Proteomes" id="UP000460287">
    <property type="component" value="Unassembled WGS sequence"/>
</dbReference>
<dbReference type="EMBL" id="VULX01000020">
    <property type="protein sequence ID" value="MSR92015.1"/>
    <property type="molecule type" value="Genomic_DNA"/>
</dbReference>
<proteinExistence type="predicted"/>
<comment type="caution">
    <text evidence="1">The sequence shown here is derived from an EMBL/GenBank/DDBJ whole genome shotgun (WGS) entry which is preliminary data.</text>
</comment>
<protein>
    <submittedName>
        <fullName evidence="1">HNH endonuclease</fullName>
    </submittedName>
</protein>
<evidence type="ECO:0000313" key="1">
    <source>
        <dbReference type="EMBL" id="MSR92015.1"/>
    </source>
</evidence>
<sequence length="189" mass="21180">MIDNFNDVKETPNNKFADSALGKKSEGSVLDKFADIADKALAVMCDGIKCCPIENGEWTGERGNSKWCPDKNYVPLKANPEGKTWDEILKKFGIDGIYFKDGEPDFRPISKGNVEIKGFSDDRTDNFDKADIELAKQKGCSPEDVKRWRKENGYTWHECRDMKTMQKVPSIVHNNISHSGGISEAKKGA</sequence>
<evidence type="ECO:0000313" key="2">
    <source>
        <dbReference type="Proteomes" id="UP000460287"/>
    </source>
</evidence>
<dbReference type="AlphaFoldDB" id="A0A7X2N0K1"/>
<keyword evidence="1" id="KW-0540">Nuclease</keyword>
<dbReference type="GO" id="GO:0004519">
    <property type="term" value="F:endonuclease activity"/>
    <property type="evidence" value="ECO:0007669"/>
    <property type="project" value="UniProtKB-KW"/>
</dbReference>
<name>A0A7X2N0K1_9CLOT</name>
<gene>
    <name evidence="1" type="ORF">FYJ33_11570</name>
</gene>
<keyword evidence="2" id="KW-1185">Reference proteome</keyword>